<evidence type="ECO:0000313" key="1">
    <source>
        <dbReference type="EMBL" id="KAK6753432.1"/>
    </source>
</evidence>
<dbReference type="EMBL" id="JAVFWL010000005">
    <property type="protein sequence ID" value="KAK6753432.1"/>
    <property type="molecule type" value="Genomic_DNA"/>
</dbReference>
<keyword evidence="2" id="KW-1185">Reference proteome</keyword>
<dbReference type="Proteomes" id="UP001303046">
    <property type="component" value="Unassembled WGS sequence"/>
</dbReference>
<gene>
    <name evidence="1" type="primary">Necator_chrV.g17592</name>
    <name evidence="1" type="ORF">RB195_012802</name>
</gene>
<sequence length="136" mass="15245">MKPTTPPATNHVAREDIPVLMQRKNFLSHLRSQIPGVIFNNKKHTSLRGAVDGFPWTTFPLKLCGAKIKSCSATLNTVDDVDVGEAALPIWGGVLQHRVQQVYCMEKHQWFDSTSIPTKPFICSKPVNWYQSSPRG</sequence>
<evidence type="ECO:0000313" key="2">
    <source>
        <dbReference type="Proteomes" id="UP001303046"/>
    </source>
</evidence>
<comment type="caution">
    <text evidence="1">The sequence shown here is derived from an EMBL/GenBank/DDBJ whole genome shotgun (WGS) entry which is preliminary data.</text>
</comment>
<accession>A0ABR1DSM6</accession>
<name>A0ABR1DSM6_NECAM</name>
<organism evidence="1 2">
    <name type="scientific">Necator americanus</name>
    <name type="common">Human hookworm</name>
    <dbReference type="NCBI Taxonomy" id="51031"/>
    <lineage>
        <taxon>Eukaryota</taxon>
        <taxon>Metazoa</taxon>
        <taxon>Ecdysozoa</taxon>
        <taxon>Nematoda</taxon>
        <taxon>Chromadorea</taxon>
        <taxon>Rhabditida</taxon>
        <taxon>Rhabditina</taxon>
        <taxon>Rhabditomorpha</taxon>
        <taxon>Strongyloidea</taxon>
        <taxon>Ancylostomatidae</taxon>
        <taxon>Bunostominae</taxon>
        <taxon>Necator</taxon>
    </lineage>
</organism>
<proteinExistence type="predicted"/>
<protein>
    <submittedName>
        <fullName evidence="1">Uncharacterized protein</fullName>
    </submittedName>
</protein>
<reference evidence="1 2" key="1">
    <citation type="submission" date="2023-08" db="EMBL/GenBank/DDBJ databases">
        <title>A Necator americanus chromosomal reference genome.</title>
        <authorList>
            <person name="Ilik V."/>
            <person name="Petrzelkova K.J."/>
            <person name="Pardy F."/>
            <person name="Fuh T."/>
            <person name="Niatou-Singa F.S."/>
            <person name="Gouil Q."/>
            <person name="Baker L."/>
            <person name="Ritchie M.E."/>
            <person name="Jex A.R."/>
            <person name="Gazzola D."/>
            <person name="Li H."/>
            <person name="Toshio Fujiwara R."/>
            <person name="Zhan B."/>
            <person name="Aroian R.V."/>
            <person name="Pafco B."/>
            <person name="Schwarz E.M."/>
        </authorList>
    </citation>
    <scope>NUCLEOTIDE SEQUENCE [LARGE SCALE GENOMIC DNA]</scope>
    <source>
        <strain evidence="1 2">Aroian</strain>
        <tissue evidence="1">Whole animal</tissue>
    </source>
</reference>